<dbReference type="AlphaFoldDB" id="A0A537JC01"/>
<dbReference type="CDD" id="cd04182">
    <property type="entry name" value="GT_2_like_f"/>
    <property type="match status" value="1"/>
</dbReference>
<keyword evidence="2" id="KW-0808">Transferase</keyword>
<dbReference type="Pfam" id="PF12804">
    <property type="entry name" value="NTP_transf_3"/>
    <property type="match status" value="1"/>
</dbReference>
<evidence type="ECO:0000313" key="2">
    <source>
        <dbReference type="EMBL" id="TMI81020.1"/>
    </source>
</evidence>
<dbReference type="Proteomes" id="UP000318093">
    <property type="component" value="Unassembled WGS sequence"/>
</dbReference>
<protein>
    <submittedName>
        <fullName evidence="2">Nucleotidyltransferase family protein</fullName>
    </submittedName>
</protein>
<sequence>MIAAVILAAGQSRRMGRPKLLLPLARRSVVRRVVENARGSACGEIVVVVGEAEDRIAAEVRGPLVRLVVNGRSREGMGTSLAAGIAALPAHCEAAVVLLGDQPCVEAAAINALIDAHRRTGKPIIASRYGAVTGAPTLLGRALFDEARGLTGDVGGRFLIERHPDLVAEVSLPPLAAADLDTPDDFARLKERVEGDAPRTGGG</sequence>
<dbReference type="Gene3D" id="3.90.550.10">
    <property type="entry name" value="Spore Coat Polysaccharide Biosynthesis Protein SpsA, Chain A"/>
    <property type="match status" value="1"/>
</dbReference>
<proteinExistence type="predicted"/>
<evidence type="ECO:0000313" key="3">
    <source>
        <dbReference type="Proteomes" id="UP000318093"/>
    </source>
</evidence>
<organism evidence="2 3">
    <name type="scientific">Candidatus Segetimicrobium genomatis</name>
    <dbReference type="NCBI Taxonomy" id="2569760"/>
    <lineage>
        <taxon>Bacteria</taxon>
        <taxon>Bacillati</taxon>
        <taxon>Candidatus Sysuimicrobiota</taxon>
        <taxon>Candidatus Sysuimicrobiia</taxon>
        <taxon>Candidatus Sysuimicrobiales</taxon>
        <taxon>Candidatus Segetimicrobiaceae</taxon>
        <taxon>Candidatus Segetimicrobium</taxon>
    </lineage>
</organism>
<dbReference type="GO" id="GO:0016779">
    <property type="term" value="F:nucleotidyltransferase activity"/>
    <property type="evidence" value="ECO:0007669"/>
    <property type="project" value="UniProtKB-ARBA"/>
</dbReference>
<feature type="domain" description="MobA-like NTP transferase" evidence="1">
    <location>
        <begin position="4"/>
        <end position="164"/>
    </location>
</feature>
<comment type="caution">
    <text evidence="2">The sequence shown here is derived from an EMBL/GenBank/DDBJ whole genome shotgun (WGS) entry which is preliminary data.</text>
</comment>
<evidence type="ECO:0000259" key="1">
    <source>
        <dbReference type="Pfam" id="PF12804"/>
    </source>
</evidence>
<dbReference type="InterPro" id="IPR029044">
    <property type="entry name" value="Nucleotide-diphossugar_trans"/>
</dbReference>
<dbReference type="PANTHER" id="PTHR43777">
    <property type="entry name" value="MOLYBDENUM COFACTOR CYTIDYLYLTRANSFERASE"/>
    <property type="match status" value="1"/>
</dbReference>
<gene>
    <name evidence="2" type="ORF">E6H03_07530</name>
</gene>
<dbReference type="EMBL" id="VBAN01000227">
    <property type="protein sequence ID" value="TMI81020.1"/>
    <property type="molecule type" value="Genomic_DNA"/>
</dbReference>
<accession>A0A537JC01</accession>
<name>A0A537JC01_9BACT</name>
<reference evidence="2 3" key="1">
    <citation type="journal article" date="2019" name="Nat. Microbiol.">
        <title>Mediterranean grassland soil C-N compound turnover is dependent on rainfall and depth, and is mediated by genomically divergent microorganisms.</title>
        <authorList>
            <person name="Diamond S."/>
            <person name="Andeer P.F."/>
            <person name="Li Z."/>
            <person name="Crits-Christoph A."/>
            <person name="Burstein D."/>
            <person name="Anantharaman K."/>
            <person name="Lane K.R."/>
            <person name="Thomas B.C."/>
            <person name="Pan C."/>
            <person name="Northen T.R."/>
            <person name="Banfield J.F."/>
        </authorList>
    </citation>
    <scope>NUCLEOTIDE SEQUENCE [LARGE SCALE GENOMIC DNA]</scope>
    <source>
        <strain evidence="2">NP_6</strain>
    </source>
</reference>
<dbReference type="InterPro" id="IPR025877">
    <property type="entry name" value="MobA-like_NTP_Trfase"/>
</dbReference>
<dbReference type="PANTHER" id="PTHR43777:SF1">
    <property type="entry name" value="MOLYBDENUM COFACTOR CYTIDYLYLTRANSFERASE"/>
    <property type="match status" value="1"/>
</dbReference>
<dbReference type="SUPFAM" id="SSF53448">
    <property type="entry name" value="Nucleotide-diphospho-sugar transferases"/>
    <property type="match status" value="1"/>
</dbReference>